<reference evidence="2 3" key="1">
    <citation type="submission" date="2024-01" db="EMBL/GenBank/DDBJ databases">
        <title>The genomes of 5 underutilized Papilionoideae crops provide insights into root nodulation and disease resistanc.</title>
        <authorList>
            <person name="Yuan L."/>
        </authorList>
    </citation>
    <scope>NUCLEOTIDE SEQUENCE [LARGE SCALE GENOMIC DNA]</scope>
    <source>
        <strain evidence="2">ZHUSHIDOU_FW_LH</strain>
        <tissue evidence="2">Leaf</tissue>
    </source>
</reference>
<organism evidence="2 3">
    <name type="scientific">Crotalaria pallida</name>
    <name type="common">Smooth rattlebox</name>
    <name type="synonym">Crotalaria striata</name>
    <dbReference type="NCBI Taxonomy" id="3830"/>
    <lineage>
        <taxon>Eukaryota</taxon>
        <taxon>Viridiplantae</taxon>
        <taxon>Streptophyta</taxon>
        <taxon>Embryophyta</taxon>
        <taxon>Tracheophyta</taxon>
        <taxon>Spermatophyta</taxon>
        <taxon>Magnoliopsida</taxon>
        <taxon>eudicotyledons</taxon>
        <taxon>Gunneridae</taxon>
        <taxon>Pentapetalae</taxon>
        <taxon>rosids</taxon>
        <taxon>fabids</taxon>
        <taxon>Fabales</taxon>
        <taxon>Fabaceae</taxon>
        <taxon>Papilionoideae</taxon>
        <taxon>50 kb inversion clade</taxon>
        <taxon>genistoids sensu lato</taxon>
        <taxon>core genistoids</taxon>
        <taxon>Crotalarieae</taxon>
        <taxon>Crotalaria</taxon>
    </lineage>
</organism>
<dbReference type="Proteomes" id="UP001372338">
    <property type="component" value="Unassembled WGS sequence"/>
</dbReference>
<proteinExistence type="predicted"/>
<dbReference type="AlphaFoldDB" id="A0AAN9I3G4"/>
<evidence type="ECO:0000256" key="1">
    <source>
        <dbReference type="SAM" id="MobiDB-lite"/>
    </source>
</evidence>
<gene>
    <name evidence="2" type="ORF">RIF29_24640</name>
</gene>
<keyword evidence="3" id="KW-1185">Reference proteome</keyword>
<comment type="caution">
    <text evidence="2">The sequence shown here is derived from an EMBL/GenBank/DDBJ whole genome shotgun (WGS) entry which is preliminary data.</text>
</comment>
<evidence type="ECO:0000313" key="2">
    <source>
        <dbReference type="EMBL" id="KAK7259046.1"/>
    </source>
</evidence>
<name>A0AAN9I3G4_CROPI</name>
<sequence length="198" mass="21455">MQKHTNDNIKVGSNPPLFDLSQLDAEDLETIDALTPKQLETLVNGIELIRARLKGKAPLDSEKVTVNEGCGIASDLLDKAPPTQSETRIPVETVNRCLEEETIPEYNVDSAKELVTDLVQNRKDNGQSEKSLLPKVVSNVIETSNSKDGPIPDVEGSEVVASDVVIAGSSVEEGEWTPVKTRSREVKAVGLGHQRPHG</sequence>
<evidence type="ECO:0000313" key="3">
    <source>
        <dbReference type="Proteomes" id="UP001372338"/>
    </source>
</evidence>
<protein>
    <submittedName>
        <fullName evidence="2">Uncharacterized protein</fullName>
    </submittedName>
</protein>
<accession>A0AAN9I3G4</accession>
<feature type="region of interest" description="Disordered" evidence="1">
    <location>
        <begin position="170"/>
        <end position="198"/>
    </location>
</feature>
<dbReference type="EMBL" id="JAYWIO010000005">
    <property type="protein sequence ID" value="KAK7259046.1"/>
    <property type="molecule type" value="Genomic_DNA"/>
</dbReference>